<evidence type="ECO:0000313" key="2">
    <source>
        <dbReference type="Proteomes" id="UP000887540"/>
    </source>
</evidence>
<organism evidence="2 3">
    <name type="scientific">Acrobeloides nanus</name>
    <dbReference type="NCBI Taxonomy" id="290746"/>
    <lineage>
        <taxon>Eukaryota</taxon>
        <taxon>Metazoa</taxon>
        <taxon>Ecdysozoa</taxon>
        <taxon>Nematoda</taxon>
        <taxon>Chromadorea</taxon>
        <taxon>Rhabditida</taxon>
        <taxon>Tylenchina</taxon>
        <taxon>Cephalobomorpha</taxon>
        <taxon>Cephaloboidea</taxon>
        <taxon>Cephalobidae</taxon>
        <taxon>Acrobeloides</taxon>
    </lineage>
</organism>
<reference evidence="3" key="1">
    <citation type="submission" date="2022-11" db="UniProtKB">
        <authorList>
            <consortium name="WormBaseParasite"/>
        </authorList>
    </citation>
    <scope>IDENTIFICATION</scope>
</reference>
<name>A0A914DJW2_9BILA</name>
<evidence type="ECO:0000313" key="3">
    <source>
        <dbReference type="WBParaSite" id="ACRNAN_scaffold29658.g28378.t1"/>
    </source>
</evidence>
<protein>
    <submittedName>
        <fullName evidence="3">Uncharacterized protein</fullName>
    </submittedName>
</protein>
<dbReference type="AlphaFoldDB" id="A0A914DJW2"/>
<proteinExistence type="predicted"/>
<accession>A0A914DJW2</accession>
<dbReference type="Proteomes" id="UP000887540">
    <property type="component" value="Unplaced"/>
</dbReference>
<evidence type="ECO:0000256" key="1">
    <source>
        <dbReference type="SAM" id="MobiDB-lite"/>
    </source>
</evidence>
<feature type="region of interest" description="Disordered" evidence="1">
    <location>
        <begin position="1"/>
        <end position="28"/>
    </location>
</feature>
<keyword evidence="2" id="KW-1185">Reference proteome</keyword>
<sequence length="41" mass="4453">MSSSLLKLTKSRGVGQQHSMHSFGLAPTPPPMKEQVLISFV</sequence>
<dbReference type="WBParaSite" id="ACRNAN_scaffold29658.g28378.t1">
    <property type="protein sequence ID" value="ACRNAN_scaffold29658.g28378.t1"/>
    <property type="gene ID" value="ACRNAN_scaffold29658.g28378"/>
</dbReference>